<keyword evidence="2" id="KW-1185">Reference proteome</keyword>
<sequence>MLAVLAGLTLIAYLVYTKVLRPDRIPHQPPSPESLQNLLPQKKHTRHLLGTNTNELREDNASIPFIDLFKSSIPFANTHPWLSSKDVEYDNDGWPLELNGGVAGTKFLNRLPKGTVPDGAQYTVLYQGKGTINYGNDARLISRHNGKDIIRVSAGADNILNASLIVQSMEPSDPIRNIRVLLPGGICQNNQFRRVDNASQCKNSQFLSFEKYHSNIVFNPDYLNFMKDFRLIRFMNMSGMTRNAIESWSDRNRLSKATWAGKEGQRGAPVEVMVALANRLNADAWFAMPYKASDEYVTRFAEYVAQHLDPSLKAYIEYTNEAWNNIFPHRRYAIDNGIALGLDKHPETAGIKFYAKRSTDIFKLWENAFNGRSRLVRVISGWSANHKLSSQLLSYNQTHQHTDALAIAPYFYTDLDSLRAAKSTEDIFDAVLDKGSRYGLPASIRQMQQQAKLAKAFGVELIAYEGGQHLVDWETRTVDQHPNPLLYSANRSPKMGALYTEYLEAWKHAGGKTFVHFSAPRIYSWYGSWGAKEHIRQERSEAPKYDALLRYLEQYEN</sequence>
<evidence type="ECO:0000313" key="1">
    <source>
        <dbReference type="EMBL" id="PWQ99064.1"/>
    </source>
</evidence>
<evidence type="ECO:0000313" key="2">
    <source>
        <dbReference type="Proteomes" id="UP000245539"/>
    </source>
</evidence>
<organism evidence="1 2">
    <name type="scientific">Leucothrix pacifica</name>
    <dbReference type="NCBI Taxonomy" id="1247513"/>
    <lineage>
        <taxon>Bacteria</taxon>
        <taxon>Pseudomonadati</taxon>
        <taxon>Pseudomonadota</taxon>
        <taxon>Gammaproteobacteria</taxon>
        <taxon>Thiotrichales</taxon>
        <taxon>Thiotrichaceae</taxon>
        <taxon>Leucothrix</taxon>
    </lineage>
</organism>
<dbReference type="AlphaFoldDB" id="A0A317CKE6"/>
<reference evidence="1 2" key="1">
    <citation type="submission" date="2018-05" db="EMBL/GenBank/DDBJ databases">
        <title>Leucothrix arctica sp. nov., isolated from Arctic seawater.</title>
        <authorList>
            <person name="Choi A."/>
            <person name="Baek K."/>
        </authorList>
    </citation>
    <scope>NUCLEOTIDE SEQUENCE [LARGE SCALE GENOMIC DNA]</scope>
    <source>
        <strain evidence="1 2">JCM 18388</strain>
    </source>
</reference>
<evidence type="ECO:0008006" key="3">
    <source>
        <dbReference type="Google" id="ProtNLM"/>
    </source>
</evidence>
<name>A0A317CKE6_9GAMM</name>
<protein>
    <recommendedName>
        <fullName evidence="3">Cellulose-binding protein</fullName>
    </recommendedName>
</protein>
<gene>
    <name evidence="1" type="ORF">DKW60_06385</name>
</gene>
<dbReference type="Proteomes" id="UP000245539">
    <property type="component" value="Unassembled WGS sequence"/>
</dbReference>
<dbReference type="EMBL" id="QGKM01000013">
    <property type="protein sequence ID" value="PWQ99064.1"/>
    <property type="molecule type" value="Genomic_DNA"/>
</dbReference>
<proteinExistence type="predicted"/>
<accession>A0A317CKE6</accession>
<comment type="caution">
    <text evidence="1">The sequence shown here is derived from an EMBL/GenBank/DDBJ whole genome shotgun (WGS) entry which is preliminary data.</text>
</comment>